<comment type="similarity">
    <text evidence="1">Belongs to the short-chain dehydrogenases/reductases (SDR) family.</text>
</comment>
<organism evidence="3">
    <name type="scientific">Caldilineaceae bacterium SB0664_bin_27</name>
    <dbReference type="NCBI Taxonomy" id="2605260"/>
    <lineage>
        <taxon>Bacteria</taxon>
        <taxon>Bacillati</taxon>
        <taxon>Chloroflexota</taxon>
        <taxon>Caldilineae</taxon>
        <taxon>Caldilineales</taxon>
        <taxon>Caldilineaceae</taxon>
    </lineage>
</organism>
<dbReference type="InterPro" id="IPR036291">
    <property type="entry name" value="NAD(P)-bd_dom_sf"/>
</dbReference>
<dbReference type="InterPro" id="IPR002347">
    <property type="entry name" value="SDR_fam"/>
</dbReference>
<dbReference type="Gene3D" id="3.40.50.720">
    <property type="entry name" value="NAD(P)-binding Rossmann-like Domain"/>
    <property type="match status" value="1"/>
</dbReference>
<reference evidence="3" key="1">
    <citation type="submission" date="2019-09" db="EMBL/GenBank/DDBJ databases">
        <title>Characterisation of the sponge microbiome using genome-centric metagenomics.</title>
        <authorList>
            <person name="Engelberts J.P."/>
            <person name="Robbins S.J."/>
            <person name="De Goeij J.M."/>
            <person name="Aranda M."/>
            <person name="Bell S.C."/>
            <person name="Webster N.S."/>
        </authorList>
    </citation>
    <scope>NUCLEOTIDE SEQUENCE</scope>
    <source>
        <strain evidence="3">SB0664_bin_27</strain>
    </source>
</reference>
<dbReference type="CDD" id="cd05233">
    <property type="entry name" value="SDR_c"/>
    <property type="match status" value="1"/>
</dbReference>
<evidence type="ECO:0000313" key="3">
    <source>
        <dbReference type="EMBL" id="MXY95795.1"/>
    </source>
</evidence>
<dbReference type="PRINTS" id="PR00080">
    <property type="entry name" value="SDRFAMILY"/>
</dbReference>
<dbReference type="InterPro" id="IPR020904">
    <property type="entry name" value="Sc_DH/Rdtase_CS"/>
</dbReference>
<gene>
    <name evidence="3" type="ORF">F4Y42_20340</name>
</gene>
<dbReference type="FunFam" id="3.40.50.720:FF:000084">
    <property type="entry name" value="Short-chain dehydrogenase reductase"/>
    <property type="match status" value="1"/>
</dbReference>
<accession>A0A6B0Z015</accession>
<name>A0A6B0Z015_9CHLR</name>
<proteinExistence type="inferred from homology"/>
<dbReference type="PANTHER" id="PTHR24321:SF8">
    <property type="entry name" value="ESTRADIOL 17-BETA-DEHYDROGENASE 8-RELATED"/>
    <property type="match status" value="1"/>
</dbReference>
<dbReference type="PRINTS" id="PR00081">
    <property type="entry name" value="GDHRDH"/>
</dbReference>
<evidence type="ECO:0000256" key="1">
    <source>
        <dbReference type="ARBA" id="ARBA00006484"/>
    </source>
</evidence>
<dbReference type="NCBIfam" id="NF004818">
    <property type="entry name" value="PRK06172.1"/>
    <property type="match status" value="1"/>
</dbReference>
<dbReference type="NCBIfam" id="NF005559">
    <property type="entry name" value="PRK07231.1"/>
    <property type="match status" value="1"/>
</dbReference>
<comment type="caution">
    <text evidence="3">The sequence shown here is derived from an EMBL/GenBank/DDBJ whole genome shotgun (WGS) entry which is preliminary data.</text>
</comment>
<dbReference type="Pfam" id="PF13561">
    <property type="entry name" value="adh_short_C2"/>
    <property type="match status" value="1"/>
</dbReference>
<evidence type="ECO:0000256" key="2">
    <source>
        <dbReference type="ARBA" id="ARBA00023002"/>
    </source>
</evidence>
<dbReference type="PANTHER" id="PTHR24321">
    <property type="entry name" value="DEHYDROGENASES, SHORT CHAIN"/>
    <property type="match status" value="1"/>
</dbReference>
<dbReference type="AlphaFoldDB" id="A0A6B0Z015"/>
<dbReference type="PROSITE" id="PS00061">
    <property type="entry name" value="ADH_SHORT"/>
    <property type="match status" value="1"/>
</dbReference>
<protein>
    <submittedName>
        <fullName evidence="3">SDR family oxidoreductase</fullName>
    </submittedName>
</protein>
<dbReference type="SUPFAM" id="SSF51735">
    <property type="entry name" value="NAD(P)-binding Rossmann-fold domains"/>
    <property type="match status" value="1"/>
</dbReference>
<dbReference type="GO" id="GO:0016491">
    <property type="term" value="F:oxidoreductase activity"/>
    <property type="evidence" value="ECO:0007669"/>
    <property type="project" value="UniProtKB-KW"/>
</dbReference>
<dbReference type="EMBL" id="VXRG01000171">
    <property type="protein sequence ID" value="MXY95795.1"/>
    <property type="molecule type" value="Genomic_DNA"/>
</dbReference>
<keyword evidence="2" id="KW-0560">Oxidoreductase</keyword>
<sequence length="251" mass="26109">MNSLDGKIAFVTGGGSGIGRATALAFASRGAKLVVADVDIDGGQETLRLIELSGGEAVFVSCDVGEAASVEAAIDRCVEVFGRLDCAFNNAGILGDMSLTADCTEENFDRIMRVNLKGVWLSMKYEIPQMLRQGGGVIVNAASNAGMTGTPELAVYSATKGGVVQLTRSAALEYARSNIRINAVCPGLISTPMVAQQAVDYPDAVANFTELEPIGRMGRPEEIAEAVVWLCSDAASFVTGHPMAVDGGILA</sequence>